<dbReference type="PIRSF" id="PIRSF001365">
    <property type="entry name" value="DHDPS"/>
    <property type="match status" value="1"/>
</dbReference>
<dbReference type="GO" id="GO:0008840">
    <property type="term" value="F:4-hydroxy-tetrahydrodipicolinate synthase activity"/>
    <property type="evidence" value="ECO:0007669"/>
    <property type="project" value="TreeGrafter"/>
</dbReference>
<dbReference type="SUPFAM" id="SSF51569">
    <property type="entry name" value="Aldolase"/>
    <property type="match status" value="1"/>
</dbReference>
<comment type="caution">
    <text evidence="6">The sequence shown here is derived from an EMBL/GenBank/DDBJ whole genome shotgun (WGS) entry which is preliminary data.</text>
</comment>
<dbReference type="PRINTS" id="PR00146">
    <property type="entry name" value="DHPICSNTHASE"/>
</dbReference>
<dbReference type="EMBL" id="QYBB01000041">
    <property type="protein sequence ID" value="RYC29766.1"/>
    <property type="molecule type" value="Genomic_DNA"/>
</dbReference>
<feature type="active site" description="Proton donor/acceptor" evidence="4">
    <location>
        <position position="134"/>
    </location>
</feature>
<gene>
    <name evidence="6" type="ORF">D3273_22425</name>
</gene>
<dbReference type="Gene3D" id="3.20.20.70">
    <property type="entry name" value="Aldolase class I"/>
    <property type="match status" value="1"/>
</dbReference>
<reference evidence="6 7" key="1">
    <citation type="submission" date="2018-12" db="EMBL/GenBank/DDBJ databases">
        <authorList>
            <person name="Grouzdev D.S."/>
            <person name="Krutkina M.S."/>
        </authorList>
    </citation>
    <scope>NUCLEOTIDE SEQUENCE [LARGE SCALE GENOMIC DNA]</scope>
    <source>
        <strain evidence="6 7">RmlP026</strain>
    </source>
</reference>
<reference evidence="6 7" key="2">
    <citation type="submission" date="2019-02" db="EMBL/GenBank/DDBJ databases">
        <title>'Lichenibacterium ramalinii' gen. nov. sp. nov., 'Lichenibacterium minor' gen. nov. sp. nov.</title>
        <authorList>
            <person name="Pankratov T."/>
        </authorList>
    </citation>
    <scope>NUCLEOTIDE SEQUENCE [LARGE SCALE GENOMIC DNA]</scope>
    <source>
        <strain evidence="6 7">RmlP026</strain>
    </source>
</reference>
<evidence type="ECO:0000256" key="2">
    <source>
        <dbReference type="ARBA" id="ARBA00023239"/>
    </source>
</evidence>
<dbReference type="OrthoDB" id="9778880at2"/>
<dbReference type="InterPro" id="IPR002220">
    <property type="entry name" value="DapA-like"/>
</dbReference>
<dbReference type="Pfam" id="PF00701">
    <property type="entry name" value="DHDPS"/>
    <property type="match status" value="1"/>
</dbReference>
<dbReference type="PANTHER" id="PTHR12128:SF66">
    <property type="entry name" value="4-HYDROXY-2-OXOGLUTARATE ALDOLASE, MITOCHONDRIAL"/>
    <property type="match status" value="1"/>
</dbReference>
<dbReference type="InterPro" id="IPR013785">
    <property type="entry name" value="Aldolase_TIM"/>
</dbReference>
<dbReference type="SMART" id="SM01130">
    <property type="entry name" value="DHDPS"/>
    <property type="match status" value="1"/>
</dbReference>
<evidence type="ECO:0000256" key="5">
    <source>
        <dbReference type="PIRSR" id="PIRSR001365-2"/>
    </source>
</evidence>
<evidence type="ECO:0000313" key="7">
    <source>
        <dbReference type="Proteomes" id="UP000290759"/>
    </source>
</evidence>
<feature type="binding site" evidence="5">
    <location>
        <position position="47"/>
    </location>
    <ligand>
        <name>pyruvate</name>
        <dbReference type="ChEBI" id="CHEBI:15361"/>
    </ligand>
</feature>
<organism evidence="6 7">
    <name type="scientific">Lichenibacterium minor</name>
    <dbReference type="NCBI Taxonomy" id="2316528"/>
    <lineage>
        <taxon>Bacteria</taxon>
        <taxon>Pseudomonadati</taxon>
        <taxon>Pseudomonadota</taxon>
        <taxon>Alphaproteobacteria</taxon>
        <taxon>Hyphomicrobiales</taxon>
        <taxon>Lichenihabitantaceae</taxon>
        <taxon>Lichenibacterium</taxon>
    </lineage>
</organism>
<dbReference type="Proteomes" id="UP000290759">
    <property type="component" value="Unassembled WGS sequence"/>
</dbReference>
<proteinExistence type="inferred from homology"/>
<accession>A0A4Q2U4P7</accession>
<evidence type="ECO:0000256" key="3">
    <source>
        <dbReference type="PIRNR" id="PIRNR001365"/>
    </source>
</evidence>
<dbReference type="CDD" id="cd00408">
    <property type="entry name" value="DHDPS-like"/>
    <property type="match status" value="1"/>
</dbReference>
<dbReference type="AlphaFoldDB" id="A0A4Q2U4P7"/>
<feature type="active site" description="Schiff-base intermediate with substrate" evidence="4">
    <location>
        <position position="162"/>
    </location>
</feature>
<evidence type="ECO:0000256" key="1">
    <source>
        <dbReference type="ARBA" id="ARBA00007592"/>
    </source>
</evidence>
<comment type="similarity">
    <text evidence="1 3">Belongs to the DapA family.</text>
</comment>
<evidence type="ECO:0000313" key="6">
    <source>
        <dbReference type="EMBL" id="RYC29766.1"/>
    </source>
</evidence>
<evidence type="ECO:0000256" key="4">
    <source>
        <dbReference type="PIRSR" id="PIRSR001365-1"/>
    </source>
</evidence>
<name>A0A4Q2U4P7_9HYPH</name>
<dbReference type="GO" id="GO:0005829">
    <property type="term" value="C:cytosol"/>
    <property type="evidence" value="ECO:0007669"/>
    <property type="project" value="TreeGrafter"/>
</dbReference>
<protein>
    <submittedName>
        <fullName evidence="6">Dihydrodipicolinate synthase family protein</fullName>
    </submittedName>
</protein>
<dbReference type="PANTHER" id="PTHR12128">
    <property type="entry name" value="DIHYDRODIPICOLINATE SYNTHASE"/>
    <property type="match status" value="1"/>
</dbReference>
<sequence>MSAVQGLSAFPITPSGPDGRVDVAALRRIVAPLADAGVDSIGLLGSTGSYPYLTRGERRRALDAALDAAGGRVPILVGVGALRTDEALRLAEDARAAGAAAGLLAPVSYTPLTEGEVFEHFAAVARAGLPLCIYDNPSTTHFAFTPELVGRVARLDGVVALKSLAPPPEAMAAHLGALRAAGPAGLSIGYSVDWHAADALLAGADAWYGVAAGLFPARCLAILRAARAGDAAEARRLDAAMRPLWDLFKAHSSLRVAYAAAEALGICSAEPPRPLLPLPRALRDRVAEVVRGLGPA</sequence>
<keyword evidence="2 3" id="KW-0456">Lyase</keyword>
<keyword evidence="7" id="KW-1185">Reference proteome</keyword>